<accession>A0ABS5A7V2</accession>
<dbReference type="PANTHER" id="PTHR14136">
    <property type="entry name" value="BTB_POZ DOMAIN-CONTAINING PROTEIN KCTD9"/>
    <property type="match status" value="1"/>
</dbReference>
<dbReference type="Gene3D" id="2.160.20.80">
    <property type="entry name" value="E3 ubiquitin-protein ligase SopA"/>
    <property type="match status" value="1"/>
</dbReference>
<dbReference type="Pfam" id="PF00805">
    <property type="entry name" value="Pentapeptide"/>
    <property type="match status" value="3"/>
</dbReference>
<evidence type="ECO:0000313" key="3">
    <source>
        <dbReference type="Proteomes" id="UP001519363"/>
    </source>
</evidence>
<evidence type="ECO:0000313" key="2">
    <source>
        <dbReference type="EMBL" id="MBP2472678.1"/>
    </source>
</evidence>
<keyword evidence="3" id="KW-1185">Reference proteome</keyword>
<gene>
    <name evidence="2" type="ORF">JOF53_001550</name>
</gene>
<feature type="compositionally biased region" description="Pro residues" evidence="1">
    <location>
        <begin position="30"/>
        <end position="45"/>
    </location>
</feature>
<comment type="caution">
    <text evidence="2">The sequence shown here is derived from an EMBL/GenBank/DDBJ whole genome shotgun (WGS) entry which is preliminary data.</text>
</comment>
<proteinExistence type="predicted"/>
<organism evidence="2 3">
    <name type="scientific">Crossiella equi</name>
    <dbReference type="NCBI Taxonomy" id="130796"/>
    <lineage>
        <taxon>Bacteria</taxon>
        <taxon>Bacillati</taxon>
        <taxon>Actinomycetota</taxon>
        <taxon>Actinomycetes</taxon>
        <taxon>Pseudonocardiales</taxon>
        <taxon>Pseudonocardiaceae</taxon>
        <taxon>Crossiella</taxon>
    </lineage>
</organism>
<dbReference type="Proteomes" id="UP001519363">
    <property type="component" value="Unassembled WGS sequence"/>
</dbReference>
<name>A0ABS5A7V2_9PSEU</name>
<dbReference type="EMBL" id="JAGIOO010000001">
    <property type="protein sequence ID" value="MBP2472678.1"/>
    <property type="molecule type" value="Genomic_DNA"/>
</dbReference>
<dbReference type="InterPro" id="IPR001646">
    <property type="entry name" value="5peptide_repeat"/>
</dbReference>
<feature type="compositionally biased region" description="Basic residues" evidence="1">
    <location>
        <begin position="1"/>
        <end position="10"/>
    </location>
</feature>
<dbReference type="SUPFAM" id="SSF141571">
    <property type="entry name" value="Pentapeptide repeat-like"/>
    <property type="match status" value="1"/>
</dbReference>
<protein>
    <recommendedName>
        <fullName evidence="4">Pentapeptide repeat-containing protein</fullName>
    </recommendedName>
</protein>
<dbReference type="RefSeq" id="WP_086788764.1">
    <property type="nucleotide sequence ID" value="NZ_JAGIOO010000001.1"/>
</dbReference>
<evidence type="ECO:0008006" key="4">
    <source>
        <dbReference type="Google" id="ProtNLM"/>
    </source>
</evidence>
<reference evidence="2 3" key="1">
    <citation type="submission" date="2021-03" db="EMBL/GenBank/DDBJ databases">
        <title>Sequencing the genomes of 1000 actinobacteria strains.</title>
        <authorList>
            <person name="Klenk H.-P."/>
        </authorList>
    </citation>
    <scope>NUCLEOTIDE SEQUENCE [LARGE SCALE GENOMIC DNA]</scope>
    <source>
        <strain evidence="2 3">DSM 44580</strain>
    </source>
</reference>
<sequence length="327" mass="34403">MPTGPHRRRPALSAATRIRRAPRVAHQPEPHVPQPRPAEPAPVPQPETSRPETSQPDTPAQRPRPVFPGPPLPPPPSRARWVLPVAALVVGVVALGTLWVVGRTLAATEEQLAIAQRAQLATRFADAVKQLDNPGQDIRLGGLHGLDRVAQEAPAERGAVTAMLAAFVRTRAPITACADGPAGLRQPTQDVQAALRLLARPTDRGPDRVDLTRTCLAGADLRQADLDRVDLAGTDLTRANLSGAHLRSADLSDSTLVQTDLSGADLRRADGERSWTTRLRQANLTGANLARANLSGADLAGAELTSADLTGTDLSGADLDSATGLPG</sequence>
<dbReference type="PANTHER" id="PTHR14136:SF17">
    <property type="entry name" value="BTB_POZ DOMAIN-CONTAINING PROTEIN KCTD9"/>
    <property type="match status" value="1"/>
</dbReference>
<feature type="region of interest" description="Disordered" evidence="1">
    <location>
        <begin position="1"/>
        <end position="73"/>
    </location>
</feature>
<evidence type="ECO:0000256" key="1">
    <source>
        <dbReference type="SAM" id="MobiDB-lite"/>
    </source>
</evidence>
<dbReference type="InterPro" id="IPR051082">
    <property type="entry name" value="Pentapeptide-BTB/POZ_domain"/>
</dbReference>